<reference evidence="1 2" key="1">
    <citation type="submission" date="2018-02" db="EMBL/GenBank/DDBJ databases">
        <authorList>
            <person name="Cohen D.B."/>
            <person name="Kent A.D."/>
        </authorList>
    </citation>
    <scope>NUCLEOTIDE SEQUENCE [LARGE SCALE GENOMIC DNA]</scope>
    <source>
        <strain evidence="1 2">CCAP 1448/3</strain>
    </source>
</reference>
<sequence>MAFSEVIQLAKSVTLGLWFGKPAQMLWAWELLEKVVTEITVAVKKTHFLIDSVIMILSFCKI</sequence>
<evidence type="ECO:0000313" key="2">
    <source>
        <dbReference type="Proteomes" id="UP000238762"/>
    </source>
</evidence>
<dbReference type="AlphaFoldDB" id="A0A2T1BYB4"/>
<keyword evidence="2" id="KW-1185">Reference proteome</keyword>
<reference evidence="1 2" key="2">
    <citation type="submission" date="2018-03" db="EMBL/GenBank/DDBJ databases">
        <title>The ancient ancestry and fast evolution of plastids.</title>
        <authorList>
            <person name="Moore K.R."/>
            <person name="Magnabosco C."/>
            <person name="Momper L."/>
            <person name="Gold D.A."/>
            <person name="Bosak T."/>
            <person name="Fournier G.P."/>
        </authorList>
    </citation>
    <scope>NUCLEOTIDE SEQUENCE [LARGE SCALE GENOMIC DNA]</scope>
    <source>
        <strain evidence="1 2">CCAP 1448/3</strain>
    </source>
</reference>
<proteinExistence type="predicted"/>
<dbReference type="EMBL" id="PVWJ01000137">
    <property type="protein sequence ID" value="PSB01025.1"/>
    <property type="molecule type" value="Genomic_DNA"/>
</dbReference>
<gene>
    <name evidence="1" type="ORF">C7B64_20470</name>
</gene>
<accession>A0A2T1BYB4</accession>
<organism evidence="1 2">
    <name type="scientific">Merismopedia glauca CCAP 1448/3</name>
    <dbReference type="NCBI Taxonomy" id="1296344"/>
    <lineage>
        <taxon>Bacteria</taxon>
        <taxon>Bacillati</taxon>
        <taxon>Cyanobacteriota</taxon>
        <taxon>Cyanophyceae</taxon>
        <taxon>Synechococcales</taxon>
        <taxon>Merismopediaceae</taxon>
        <taxon>Merismopedia</taxon>
    </lineage>
</organism>
<name>A0A2T1BYB4_9CYAN</name>
<comment type="caution">
    <text evidence="1">The sequence shown here is derived from an EMBL/GenBank/DDBJ whole genome shotgun (WGS) entry which is preliminary data.</text>
</comment>
<protein>
    <submittedName>
        <fullName evidence="1">Uncharacterized protein</fullName>
    </submittedName>
</protein>
<evidence type="ECO:0000313" key="1">
    <source>
        <dbReference type="EMBL" id="PSB01025.1"/>
    </source>
</evidence>
<dbReference type="Proteomes" id="UP000238762">
    <property type="component" value="Unassembled WGS sequence"/>
</dbReference>